<comment type="subcellular location">
    <subcellularLocation>
        <location evidence="1">Nucleus</location>
    </subcellularLocation>
</comment>
<dbReference type="Pfam" id="PF19435">
    <property type="entry name" value="IntS14_b-barrel"/>
    <property type="match status" value="1"/>
</dbReference>
<dbReference type="AlphaFoldDB" id="T2M6U5"/>
<evidence type="ECO:0000256" key="4">
    <source>
        <dbReference type="ARBA" id="ARBA00061449"/>
    </source>
</evidence>
<evidence type="ECO:0000256" key="3">
    <source>
        <dbReference type="ARBA" id="ARBA00023242"/>
    </source>
</evidence>
<protein>
    <recommendedName>
        <fullName evidence="2">Integrator complex subunit 14</fullName>
    </recommendedName>
</protein>
<dbReference type="SMART" id="SM00327">
    <property type="entry name" value="VWA"/>
    <property type="match status" value="1"/>
</dbReference>
<dbReference type="CDD" id="cd00198">
    <property type="entry name" value="vWFA"/>
    <property type="match status" value="1"/>
</dbReference>
<evidence type="ECO:0000259" key="5">
    <source>
        <dbReference type="SMART" id="SM00327"/>
    </source>
</evidence>
<dbReference type="Pfam" id="PF13519">
    <property type="entry name" value="VWA_2"/>
    <property type="match status" value="1"/>
</dbReference>
<reference evidence="6" key="1">
    <citation type="journal article" date="2013" name="Genome Biol. Evol.">
        <title>Punctuated emergences of genetic and phenotypic innovations in eumetazoan, bilaterian, euteleostome, and hominidae ancestors.</title>
        <authorList>
            <person name="Wenger Y."/>
            <person name="Galliot B."/>
        </authorList>
    </citation>
    <scope>NUCLEOTIDE SEQUENCE</scope>
    <source>
        <tissue evidence="6">Whole animals</tissue>
    </source>
</reference>
<dbReference type="KEGG" id="hmg:100214249"/>
<dbReference type="PANTHER" id="PTHR13532">
    <property type="match status" value="1"/>
</dbReference>
<dbReference type="InterPro" id="IPR002035">
    <property type="entry name" value="VWF_A"/>
</dbReference>
<dbReference type="InterPro" id="IPR046471">
    <property type="entry name" value="IntS14_C"/>
</dbReference>
<keyword evidence="3" id="KW-0539">Nucleus</keyword>
<evidence type="ECO:0000313" key="6">
    <source>
        <dbReference type="EMBL" id="CDG67854.1"/>
    </source>
</evidence>
<dbReference type="EMBL" id="HAAD01001622">
    <property type="protein sequence ID" value="CDG67854.1"/>
    <property type="molecule type" value="mRNA"/>
</dbReference>
<dbReference type="InterPro" id="IPR039841">
    <property type="entry name" value="INTS14"/>
</dbReference>
<dbReference type="SUPFAM" id="SSF53300">
    <property type="entry name" value="vWA-like"/>
    <property type="match status" value="1"/>
</dbReference>
<dbReference type="Gene3D" id="3.40.50.410">
    <property type="entry name" value="von Willebrand factor, type A domain"/>
    <property type="match status" value="1"/>
</dbReference>
<dbReference type="PANTHER" id="PTHR13532:SF3">
    <property type="entry name" value="INTEGRATOR COMPLEX SUBUNIT 14"/>
    <property type="match status" value="1"/>
</dbReference>
<dbReference type="GO" id="GO:0032039">
    <property type="term" value="C:integrator complex"/>
    <property type="evidence" value="ECO:0007669"/>
    <property type="project" value="InterPro"/>
</dbReference>
<dbReference type="Pfam" id="PF20504">
    <property type="entry name" value="IntS14_C"/>
    <property type="match status" value="1"/>
</dbReference>
<dbReference type="InterPro" id="IPR045814">
    <property type="entry name" value="IntS14_b-barrel"/>
</dbReference>
<sequence length="505" mass="57248">MPTVILLDVSLSMSRSINTRDKISLIDVAQSNLLYFFDQLSSRCKLEHSSLVVFSSLYEVLVKFTRDYEALKTACLSLTTYDKTKIETALFGIEDLVTEEWGSFVPINLIFITDGQCGIGECSLQESLKTINQKQKDVHFPIPFSFPCNLSIICLASHNELRANKKYFEQLITMNYEKGELIIPDSLTEANVQKCFNRLLSLHYNKYEGTLKCGHFESQVTLSPPPSFQNTFTQIVNLYRHPDDEAPIANLKLGTVLNIIGFLDLQSFSNPAYMSRHLVVPIQNENNQNNAGKNKDSISFQPSFSVLLHGSLKMEKMGAVVKLGNEWYGMLYSWADNKKKSNLMLSIFEPGLERVPWLGNLKYLGPAYELPSNPYLQDAKEGTEESPFPVITSTRRSYHSHTNAVWIKSSGLVSDIQKLLRYAKKLPDKQSVFFKEVNKLRKAGVAYGFHGLLVSLALTLEQEAENMKPEIQVQLRHVAEGLRNASNREMNKNIVAINMFRKKSN</sequence>
<dbReference type="InterPro" id="IPR036465">
    <property type="entry name" value="vWFA_dom_sf"/>
</dbReference>
<evidence type="ECO:0000256" key="1">
    <source>
        <dbReference type="ARBA" id="ARBA00004123"/>
    </source>
</evidence>
<organism evidence="6">
    <name type="scientific">Hydra vulgaris</name>
    <name type="common">Hydra</name>
    <name type="synonym">Hydra attenuata</name>
    <dbReference type="NCBI Taxonomy" id="6087"/>
    <lineage>
        <taxon>Eukaryota</taxon>
        <taxon>Metazoa</taxon>
        <taxon>Cnidaria</taxon>
        <taxon>Hydrozoa</taxon>
        <taxon>Hydroidolina</taxon>
        <taxon>Anthoathecata</taxon>
        <taxon>Aplanulata</taxon>
        <taxon>Hydridae</taxon>
        <taxon>Hydra</taxon>
    </lineage>
</organism>
<gene>
    <name evidence="6" type="primary">C15orf44</name>
</gene>
<feature type="domain" description="VWFA" evidence="5">
    <location>
        <begin position="2"/>
        <end position="172"/>
    </location>
</feature>
<dbReference type="OMA" id="QSSVVWI"/>
<comment type="similarity">
    <text evidence="4">Belongs to the Integrator subunit 14 family.</text>
</comment>
<proteinExistence type="evidence at transcript level"/>
<evidence type="ECO:0000256" key="2">
    <source>
        <dbReference type="ARBA" id="ARBA00016816"/>
    </source>
</evidence>
<name>T2M6U5_HYDVU</name>
<dbReference type="GO" id="GO:0034472">
    <property type="term" value="P:snRNA 3'-end processing"/>
    <property type="evidence" value="ECO:0007669"/>
    <property type="project" value="TreeGrafter"/>
</dbReference>
<dbReference type="OrthoDB" id="2374335at2759"/>
<accession>T2M6U5</accession>